<reference evidence="2" key="1">
    <citation type="submission" date="2020-07" db="EMBL/GenBank/DDBJ databases">
        <authorList>
            <person name="Nazaruddin N."/>
        </authorList>
    </citation>
    <scope>NUCLEOTIDE SEQUENCE</scope>
</reference>
<comment type="caution">
    <text evidence="2">The sequence shown here is derived from an EMBL/GenBank/DDBJ whole genome shotgun (WGS) entry which is preliminary data.</text>
</comment>
<evidence type="ECO:0000313" key="2">
    <source>
        <dbReference type="EMBL" id="CAD1475202.1"/>
    </source>
</evidence>
<sequence>ISTEETSISDCSGDRERIWIVISTERSAGKMAFFQRRENRKTDIGNRPKISEPRDRRQDFRPELDKQKSCRVDRHGCGLDICRVSATVEVIEALG</sequence>
<feature type="non-terminal residue" evidence="2">
    <location>
        <position position="1"/>
    </location>
</feature>
<dbReference type="EMBL" id="CAJDYZ010008264">
    <property type="protein sequence ID" value="CAD1475202.1"/>
    <property type="molecule type" value="Genomic_DNA"/>
</dbReference>
<name>A0A6V7H6M5_9HYME</name>
<protein>
    <submittedName>
        <fullName evidence="2">Uncharacterized protein</fullName>
    </submittedName>
</protein>
<feature type="compositionally biased region" description="Basic and acidic residues" evidence="1">
    <location>
        <begin position="35"/>
        <end position="62"/>
    </location>
</feature>
<dbReference type="OrthoDB" id="10639698at2759"/>
<keyword evidence="3" id="KW-1185">Reference proteome</keyword>
<feature type="region of interest" description="Disordered" evidence="1">
    <location>
        <begin position="34"/>
        <end position="62"/>
    </location>
</feature>
<organism evidence="2 3">
    <name type="scientific">Heterotrigona itama</name>
    <dbReference type="NCBI Taxonomy" id="395501"/>
    <lineage>
        <taxon>Eukaryota</taxon>
        <taxon>Metazoa</taxon>
        <taxon>Ecdysozoa</taxon>
        <taxon>Arthropoda</taxon>
        <taxon>Hexapoda</taxon>
        <taxon>Insecta</taxon>
        <taxon>Pterygota</taxon>
        <taxon>Neoptera</taxon>
        <taxon>Endopterygota</taxon>
        <taxon>Hymenoptera</taxon>
        <taxon>Apocrita</taxon>
        <taxon>Aculeata</taxon>
        <taxon>Apoidea</taxon>
        <taxon>Anthophila</taxon>
        <taxon>Apidae</taxon>
        <taxon>Heterotrigona</taxon>
    </lineage>
</organism>
<proteinExistence type="predicted"/>
<dbReference type="Proteomes" id="UP000752696">
    <property type="component" value="Unassembled WGS sequence"/>
</dbReference>
<dbReference type="AlphaFoldDB" id="A0A6V7H6M5"/>
<evidence type="ECO:0000256" key="1">
    <source>
        <dbReference type="SAM" id="MobiDB-lite"/>
    </source>
</evidence>
<accession>A0A6V7H6M5</accession>
<gene>
    <name evidence="2" type="ORF">MHI_LOCUS525910</name>
</gene>
<evidence type="ECO:0000313" key="3">
    <source>
        <dbReference type="Proteomes" id="UP000752696"/>
    </source>
</evidence>